<evidence type="ECO:0008006" key="3">
    <source>
        <dbReference type="Google" id="ProtNLM"/>
    </source>
</evidence>
<dbReference type="Proteomes" id="UP000183002">
    <property type="component" value="Unassembled WGS sequence"/>
</dbReference>
<dbReference type="STRING" id="1077947.SAMN05216227_1008132"/>
<protein>
    <recommendedName>
        <fullName evidence="3">Transposase</fullName>
    </recommendedName>
</protein>
<keyword evidence="2" id="KW-1185">Reference proteome</keyword>
<reference evidence="1 2" key="1">
    <citation type="submission" date="2016-10" db="EMBL/GenBank/DDBJ databases">
        <authorList>
            <person name="de Groot N.N."/>
        </authorList>
    </citation>
    <scope>NUCLEOTIDE SEQUENCE [LARGE SCALE GENOMIC DNA]</scope>
    <source>
        <strain evidence="1 2">CGMCC 1.10836</strain>
    </source>
</reference>
<proteinExistence type="predicted"/>
<accession>A0A1H8EBV8</accession>
<organism evidence="1 2">
    <name type="scientific">Pseudorhodobacter antarcticus</name>
    <dbReference type="NCBI Taxonomy" id="1077947"/>
    <lineage>
        <taxon>Bacteria</taxon>
        <taxon>Pseudomonadati</taxon>
        <taxon>Pseudomonadota</taxon>
        <taxon>Alphaproteobacteria</taxon>
        <taxon>Rhodobacterales</taxon>
        <taxon>Paracoccaceae</taxon>
        <taxon>Pseudorhodobacter</taxon>
    </lineage>
</organism>
<gene>
    <name evidence="1" type="ORF">SAMN05216227_1008132</name>
</gene>
<evidence type="ECO:0000313" key="1">
    <source>
        <dbReference type="EMBL" id="SEN16992.1"/>
    </source>
</evidence>
<dbReference type="AlphaFoldDB" id="A0A1H8EBV8"/>
<dbReference type="EMBL" id="FOCO01000008">
    <property type="protein sequence ID" value="SEN16992.1"/>
    <property type="molecule type" value="Genomic_DNA"/>
</dbReference>
<evidence type="ECO:0000313" key="2">
    <source>
        <dbReference type="Proteomes" id="UP000183002"/>
    </source>
</evidence>
<name>A0A1H8EBV8_9RHOB</name>
<sequence length="33" mass="3652">MGQTTLRLKITPRQVVLVDVANGINHTATHRPN</sequence>